<organism evidence="2 3">
    <name type="scientific">Dibothriocephalus latus</name>
    <name type="common">Fish tapeworm</name>
    <name type="synonym">Diphyllobothrium latum</name>
    <dbReference type="NCBI Taxonomy" id="60516"/>
    <lineage>
        <taxon>Eukaryota</taxon>
        <taxon>Metazoa</taxon>
        <taxon>Spiralia</taxon>
        <taxon>Lophotrochozoa</taxon>
        <taxon>Platyhelminthes</taxon>
        <taxon>Cestoda</taxon>
        <taxon>Eucestoda</taxon>
        <taxon>Diphyllobothriidea</taxon>
        <taxon>Diphyllobothriidae</taxon>
        <taxon>Dibothriocephalus</taxon>
    </lineage>
</organism>
<dbReference type="AlphaFoldDB" id="A0A3P6SUY7"/>
<feature type="compositionally biased region" description="Polar residues" evidence="1">
    <location>
        <begin position="96"/>
        <end position="113"/>
    </location>
</feature>
<dbReference type="EMBL" id="UYRU01042361">
    <property type="protein sequence ID" value="VDK74839.1"/>
    <property type="molecule type" value="Genomic_DNA"/>
</dbReference>
<feature type="compositionally biased region" description="Low complexity" evidence="1">
    <location>
        <begin position="114"/>
        <end position="126"/>
    </location>
</feature>
<gene>
    <name evidence="2" type="ORF">DILT_LOCUS2621</name>
</gene>
<evidence type="ECO:0000256" key="1">
    <source>
        <dbReference type="SAM" id="MobiDB-lite"/>
    </source>
</evidence>
<evidence type="ECO:0000313" key="3">
    <source>
        <dbReference type="Proteomes" id="UP000281553"/>
    </source>
</evidence>
<feature type="region of interest" description="Disordered" evidence="1">
    <location>
        <begin position="96"/>
        <end position="128"/>
    </location>
</feature>
<dbReference type="Proteomes" id="UP000281553">
    <property type="component" value="Unassembled WGS sequence"/>
</dbReference>
<evidence type="ECO:0000313" key="2">
    <source>
        <dbReference type="EMBL" id="VDK74839.1"/>
    </source>
</evidence>
<name>A0A3P6SUY7_DIBLA</name>
<reference evidence="2 3" key="1">
    <citation type="submission" date="2018-11" db="EMBL/GenBank/DDBJ databases">
        <authorList>
            <consortium name="Pathogen Informatics"/>
        </authorList>
    </citation>
    <scope>NUCLEOTIDE SEQUENCE [LARGE SCALE GENOMIC DNA]</scope>
</reference>
<sequence length="144" mass="16177">MSHPKQERVFFGVCTQHSVFITLSVQPCFNIQYQFELAQTKLYIVSRAERERFLQIEPAQNRASILRRVHGEQRRAEAEILSMNLAARMASTLSLDSGQWTPSGASSPRQQETSQVSQPSVSASSVEARRKAVEAALRRLGRSS</sequence>
<accession>A0A3P6SUY7</accession>
<protein>
    <submittedName>
        <fullName evidence="2">Uncharacterized protein</fullName>
    </submittedName>
</protein>
<keyword evidence="3" id="KW-1185">Reference proteome</keyword>
<proteinExistence type="predicted"/>